<proteinExistence type="predicted"/>
<organism evidence="1">
    <name type="scientific">Bathycoccus sp. RCC716 virus 2</name>
    <dbReference type="NCBI Taxonomy" id="2530039"/>
    <lineage>
        <taxon>Viruses</taxon>
        <taxon>Varidnaviria</taxon>
        <taxon>Bamfordvirae</taxon>
        <taxon>Nucleocytoviricota</taxon>
        <taxon>Megaviricetes</taxon>
        <taxon>Algavirales</taxon>
        <taxon>Phycodnaviridae</taxon>
        <taxon>Prasinovirus</taxon>
    </lineage>
</organism>
<sequence>MSYHVVTTYTTKLKTEVKSDNISCSEKRLIKNLKHNFFKKGYKNHKFQSWVNRKYGALVICRETSYGDGISLPCVLCRKMIDKYNLKWIAYDGNEWIHSCKSVHVPKSKPTNKQRRILRFGLNN</sequence>
<accession>A0A7S6NYJ3</accession>
<protein>
    <submittedName>
        <fullName evidence="1">Uncharacterized protein</fullName>
    </submittedName>
</protein>
<name>A0A7S6NYJ3_9PHYC</name>
<reference evidence="1" key="1">
    <citation type="submission" date="2019-02" db="EMBL/GenBank/DDBJ databases">
        <authorList>
            <person name="Bachy C."/>
            <person name="Yung C.-M."/>
            <person name="Roux S."/>
            <person name="Sullivan M.B."/>
            <person name="Worden A.Z."/>
        </authorList>
    </citation>
    <scope>NUCLEOTIDE SEQUENCE</scope>
    <source>
        <strain evidence="1">BII-V2</strain>
    </source>
</reference>
<evidence type="ECO:0000313" key="1">
    <source>
        <dbReference type="EMBL" id="QOR60502.1"/>
    </source>
</evidence>
<dbReference type="EMBL" id="MK522038">
    <property type="protein sequence ID" value="QOR60502.1"/>
    <property type="molecule type" value="Genomic_DNA"/>
</dbReference>